<evidence type="ECO:0000313" key="1">
    <source>
        <dbReference type="EMBL" id="KAK2558415.1"/>
    </source>
</evidence>
<gene>
    <name evidence="1" type="ORF">P5673_019121</name>
</gene>
<dbReference type="EMBL" id="JARQWQ010000044">
    <property type="protein sequence ID" value="KAK2558415.1"/>
    <property type="molecule type" value="Genomic_DNA"/>
</dbReference>
<comment type="caution">
    <text evidence="1">The sequence shown here is derived from an EMBL/GenBank/DDBJ whole genome shotgun (WGS) entry which is preliminary data.</text>
</comment>
<evidence type="ECO:0000313" key="2">
    <source>
        <dbReference type="Proteomes" id="UP001249851"/>
    </source>
</evidence>
<sequence>MKCSFALRTIANEELLALNVCVLKVRYVMRRAVARPSDKERQGVKRELYKTDREIPATIMTQPKQNKCPIFSVSFHEFPFEESSRSFSTDRKVIQSRQLIL</sequence>
<reference evidence="1" key="2">
    <citation type="journal article" date="2023" name="Science">
        <title>Genomic signatures of disease resistance in endangered staghorn corals.</title>
        <authorList>
            <person name="Vollmer S.V."/>
            <person name="Selwyn J.D."/>
            <person name="Despard B.A."/>
            <person name="Roesel C.L."/>
        </authorList>
    </citation>
    <scope>NUCLEOTIDE SEQUENCE</scope>
    <source>
        <strain evidence="1">K2</strain>
    </source>
</reference>
<protein>
    <submittedName>
        <fullName evidence="1">Uncharacterized protein</fullName>
    </submittedName>
</protein>
<name>A0AAD9QCM3_ACRCE</name>
<keyword evidence="2" id="KW-1185">Reference proteome</keyword>
<reference evidence="1" key="1">
    <citation type="journal article" date="2023" name="G3 (Bethesda)">
        <title>Whole genome assembly and annotation of the endangered Caribbean coral Acropora cervicornis.</title>
        <authorList>
            <person name="Selwyn J.D."/>
            <person name="Vollmer S.V."/>
        </authorList>
    </citation>
    <scope>NUCLEOTIDE SEQUENCE</scope>
    <source>
        <strain evidence="1">K2</strain>
    </source>
</reference>
<organism evidence="1 2">
    <name type="scientific">Acropora cervicornis</name>
    <name type="common">Staghorn coral</name>
    <dbReference type="NCBI Taxonomy" id="6130"/>
    <lineage>
        <taxon>Eukaryota</taxon>
        <taxon>Metazoa</taxon>
        <taxon>Cnidaria</taxon>
        <taxon>Anthozoa</taxon>
        <taxon>Hexacorallia</taxon>
        <taxon>Scleractinia</taxon>
        <taxon>Astrocoeniina</taxon>
        <taxon>Acroporidae</taxon>
        <taxon>Acropora</taxon>
    </lineage>
</organism>
<dbReference type="AlphaFoldDB" id="A0AAD9QCM3"/>
<proteinExistence type="predicted"/>
<dbReference type="Proteomes" id="UP001249851">
    <property type="component" value="Unassembled WGS sequence"/>
</dbReference>
<accession>A0AAD9QCM3</accession>